<accession>A0ABR4P8S4</accession>
<comment type="caution">
    <text evidence="3">The sequence shown here is derived from an EMBL/GenBank/DDBJ whole genome shotgun (WGS) entry which is preliminary data.</text>
</comment>
<evidence type="ECO:0000313" key="3">
    <source>
        <dbReference type="EMBL" id="KAL3419652.1"/>
    </source>
</evidence>
<keyword evidence="2" id="KW-1133">Transmembrane helix</keyword>
<sequence length="359" mass="37326">MASVTPTGTTTIVLSGAVGVTGPDLVVTRTETLYSTLPITTPIITTETITALIGSGVQTMIHTLLPSSDESSTAITTDSDDKSTSSTRNLQLITNPTRISSYNLGPLTTQYAVPPSCLETYTNNLYQTLYFGGVDFDTGVSYVDTACHPPRPTLSVDQAVDALYYSPGRCPSGWNYATTMHDVSAGATSTLSLGASTTAALCCPGGYSSYTSGNICGSSVSGSETRHVISATTGPNHAYTVGDLSTTVLSETVIYGLGVPVWWQSADLPAFTPTVNIASSAAALPNPTGSPTDTGTVVPPVKPGALSTGAKIGIGIGVPALVIALALGAYLVYARRKRQVQRRKPEEVEMLEAAERTER</sequence>
<organism evidence="3 4">
    <name type="scientific">Phlyctema vagabunda</name>
    <dbReference type="NCBI Taxonomy" id="108571"/>
    <lineage>
        <taxon>Eukaryota</taxon>
        <taxon>Fungi</taxon>
        <taxon>Dikarya</taxon>
        <taxon>Ascomycota</taxon>
        <taxon>Pezizomycotina</taxon>
        <taxon>Leotiomycetes</taxon>
        <taxon>Helotiales</taxon>
        <taxon>Dermateaceae</taxon>
        <taxon>Phlyctema</taxon>
    </lineage>
</organism>
<feature type="region of interest" description="Disordered" evidence="1">
    <location>
        <begin position="68"/>
        <end position="90"/>
    </location>
</feature>
<name>A0ABR4P8S4_9HELO</name>
<evidence type="ECO:0000256" key="1">
    <source>
        <dbReference type="SAM" id="MobiDB-lite"/>
    </source>
</evidence>
<proteinExistence type="predicted"/>
<protein>
    <submittedName>
        <fullName evidence="3">Uncharacterized protein</fullName>
    </submittedName>
</protein>
<evidence type="ECO:0000313" key="4">
    <source>
        <dbReference type="Proteomes" id="UP001629113"/>
    </source>
</evidence>
<dbReference type="EMBL" id="JBFCZG010000007">
    <property type="protein sequence ID" value="KAL3419652.1"/>
    <property type="molecule type" value="Genomic_DNA"/>
</dbReference>
<keyword evidence="2" id="KW-0812">Transmembrane</keyword>
<keyword evidence="2" id="KW-0472">Membrane</keyword>
<feature type="transmembrane region" description="Helical" evidence="2">
    <location>
        <begin position="312"/>
        <end position="333"/>
    </location>
</feature>
<feature type="compositionally biased region" description="Low complexity" evidence="1">
    <location>
        <begin position="68"/>
        <end position="77"/>
    </location>
</feature>
<evidence type="ECO:0000256" key="2">
    <source>
        <dbReference type="SAM" id="Phobius"/>
    </source>
</evidence>
<gene>
    <name evidence="3" type="ORF">PVAG01_08150</name>
</gene>
<keyword evidence="4" id="KW-1185">Reference proteome</keyword>
<dbReference type="Proteomes" id="UP001629113">
    <property type="component" value="Unassembled WGS sequence"/>
</dbReference>
<reference evidence="3 4" key="1">
    <citation type="submission" date="2024-06" db="EMBL/GenBank/DDBJ databases">
        <title>Complete genome of Phlyctema vagabunda strain 19-DSS-EL-015.</title>
        <authorList>
            <person name="Fiorenzani C."/>
        </authorList>
    </citation>
    <scope>NUCLEOTIDE SEQUENCE [LARGE SCALE GENOMIC DNA]</scope>
    <source>
        <strain evidence="3 4">19-DSS-EL-015</strain>
    </source>
</reference>